<feature type="region of interest" description="Disordered" evidence="1">
    <location>
        <begin position="1"/>
        <end position="29"/>
    </location>
</feature>
<accession>A0ABN9Y2Z5</accession>
<evidence type="ECO:0000256" key="1">
    <source>
        <dbReference type="SAM" id="MobiDB-lite"/>
    </source>
</evidence>
<feature type="compositionally biased region" description="Basic residues" evidence="1">
    <location>
        <begin position="11"/>
        <end position="27"/>
    </location>
</feature>
<proteinExistence type="predicted"/>
<protein>
    <submittedName>
        <fullName evidence="2">Uncharacterized protein</fullName>
    </submittedName>
</protein>
<gene>
    <name evidence="2" type="ORF">PCOR1329_LOCUS81209</name>
</gene>
<name>A0ABN9Y2Z5_9DINO</name>
<reference evidence="2" key="1">
    <citation type="submission" date="2023-10" db="EMBL/GenBank/DDBJ databases">
        <authorList>
            <person name="Chen Y."/>
            <person name="Shah S."/>
            <person name="Dougan E. K."/>
            <person name="Thang M."/>
            <person name="Chan C."/>
        </authorList>
    </citation>
    <scope>NUCLEOTIDE SEQUENCE [LARGE SCALE GENOMIC DNA]</scope>
</reference>
<dbReference type="Proteomes" id="UP001189429">
    <property type="component" value="Unassembled WGS sequence"/>
</dbReference>
<organism evidence="2 3">
    <name type="scientific">Prorocentrum cordatum</name>
    <dbReference type="NCBI Taxonomy" id="2364126"/>
    <lineage>
        <taxon>Eukaryota</taxon>
        <taxon>Sar</taxon>
        <taxon>Alveolata</taxon>
        <taxon>Dinophyceae</taxon>
        <taxon>Prorocentrales</taxon>
        <taxon>Prorocentraceae</taxon>
        <taxon>Prorocentrum</taxon>
    </lineage>
</organism>
<comment type="caution">
    <text evidence="2">The sequence shown here is derived from an EMBL/GenBank/DDBJ whole genome shotgun (WGS) entry which is preliminary data.</text>
</comment>
<sequence length="161" mass="16815">GGRGLPARLAARGRRPAGRHRPGRGPRGRPLEAVVARVAAVAGVALAAVVHVRNYFENPNQLGAKYIEVIVVVDVQKAWCVCLLLLFLRGGGSPAAPPCRYGSVQPQDELSGVPSAMMACDSSCRCGLSSCSPPVWITPGALSHPAYKAVLLQGAAQQPED</sequence>
<evidence type="ECO:0000313" key="3">
    <source>
        <dbReference type="Proteomes" id="UP001189429"/>
    </source>
</evidence>
<evidence type="ECO:0000313" key="2">
    <source>
        <dbReference type="EMBL" id="CAK0905523.1"/>
    </source>
</evidence>
<feature type="non-terminal residue" evidence="2">
    <location>
        <position position="1"/>
    </location>
</feature>
<keyword evidence="3" id="KW-1185">Reference proteome</keyword>
<feature type="compositionally biased region" description="Low complexity" evidence="1">
    <location>
        <begin position="1"/>
        <end position="10"/>
    </location>
</feature>
<dbReference type="EMBL" id="CAUYUJ010021575">
    <property type="protein sequence ID" value="CAK0905523.1"/>
    <property type="molecule type" value="Genomic_DNA"/>
</dbReference>